<dbReference type="InterPro" id="IPR052157">
    <property type="entry name" value="BCAA_transport_permease"/>
</dbReference>
<keyword evidence="4 9" id="KW-0812">Transmembrane</keyword>
<comment type="similarity">
    <text evidence="8">Belongs to the binding-protein-dependent transport system permease family. LivHM subfamily.</text>
</comment>
<keyword evidence="6 9" id="KW-1133">Transmembrane helix</keyword>
<dbReference type="PANTHER" id="PTHR11795">
    <property type="entry name" value="BRANCHED-CHAIN AMINO ACID TRANSPORT SYSTEM PERMEASE PROTEIN LIVH"/>
    <property type="match status" value="1"/>
</dbReference>
<evidence type="ECO:0000256" key="2">
    <source>
        <dbReference type="ARBA" id="ARBA00022448"/>
    </source>
</evidence>
<dbReference type="AlphaFoldDB" id="A0A4V5ZNQ7"/>
<dbReference type="PANTHER" id="PTHR11795:SF451">
    <property type="entry name" value="ABC TRANSPORTER PERMEASE PROTEIN"/>
    <property type="match status" value="1"/>
</dbReference>
<comment type="subcellular location">
    <subcellularLocation>
        <location evidence="1">Cell membrane</location>
        <topology evidence="1">Multi-pass membrane protein</topology>
    </subcellularLocation>
</comment>
<feature type="transmembrane region" description="Helical" evidence="9">
    <location>
        <begin position="68"/>
        <end position="86"/>
    </location>
</feature>
<dbReference type="RefSeq" id="WP_137275931.1">
    <property type="nucleotide sequence ID" value="NZ_QKNX01000002.1"/>
</dbReference>
<evidence type="ECO:0000313" key="11">
    <source>
        <dbReference type="Proteomes" id="UP000308037"/>
    </source>
</evidence>
<protein>
    <submittedName>
        <fullName evidence="10">Branched-chain amino acid ABC transporter permease</fullName>
    </submittedName>
</protein>
<feature type="transmembrane region" description="Helical" evidence="9">
    <location>
        <begin position="6"/>
        <end position="32"/>
    </location>
</feature>
<feature type="transmembrane region" description="Helical" evidence="9">
    <location>
        <begin position="98"/>
        <end position="121"/>
    </location>
</feature>
<name>A0A4V5ZNQ7_9EURY</name>
<feature type="transmembrane region" description="Helical" evidence="9">
    <location>
        <begin position="278"/>
        <end position="296"/>
    </location>
</feature>
<keyword evidence="5" id="KW-0029">Amino-acid transport</keyword>
<keyword evidence="7 9" id="KW-0472">Membrane</keyword>
<evidence type="ECO:0000256" key="3">
    <source>
        <dbReference type="ARBA" id="ARBA00022475"/>
    </source>
</evidence>
<proteinExistence type="inferred from homology"/>
<dbReference type="EMBL" id="QKNX01000002">
    <property type="protein sequence ID" value="TKR26013.1"/>
    <property type="molecule type" value="Genomic_DNA"/>
</dbReference>
<evidence type="ECO:0000256" key="8">
    <source>
        <dbReference type="ARBA" id="ARBA00037998"/>
    </source>
</evidence>
<evidence type="ECO:0000256" key="4">
    <source>
        <dbReference type="ARBA" id="ARBA00022692"/>
    </source>
</evidence>
<keyword evidence="2" id="KW-0813">Transport</keyword>
<comment type="caution">
    <text evidence="10">The sequence shown here is derived from an EMBL/GenBank/DDBJ whole genome shotgun (WGS) entry which is preliminary data.</text>
</comment>
<evidence type="ECO:0000256" key="9">
    <source>
        <dbReference type="SAM" id="Phobius"/>
    </source>
</evidence>
<feature type="transmembrane region" description="Helical" evidence="9">
    <location>
        <begin position="146"/>
        <end position="168"/>
    </location>
</feature>
<dbReference type="OrthoDB" id="43815at2157"/>
<feature type="transmembrane region" description="Helical" evidence="9">
    <location>
        <begin position="198"/>
        <end position="217"/>
    </location>
</feature>
<keyword evidence="11" id="KW-1185">Reference proteome</keyword>
<reference evidence="10 11" key="1">
    <citation type="submission" date="2019-04" db="EMBL/GenBank/DDBJ databases">
        <title>Natronomonas sp. F20-122 a newhaloarchaeon isolated from a saline saltern of Isla Bacuta, Huelva, Spain.</title>
        <authorList>
            <person name="Duran-Viseras A."/>
            <person name="Sanchez-Porro C."/>
            <person name="Ventosa A."/>
        </authorList>
    </citation>
    <scope>NUCLEOTIDE SEQUENCE [LARGE SCALE GENOMIC DNA]</scope>
    <source>
        <strain evidence="10 11">F20-122</strain>
    </source>
</reference>
<organism evidence="10 11">
    <name type="scientific">Natronomonas salsuginis</name>
    <dbReference type="NCBI Taxonomy" id="2217661"/>
    <lineage>
        <taxon>Archaea</taxon>
        <taxon>Methanobacteriati</taxon>
        <taxon>Methanobacteriota</taxon>
        <taxon>Stenosarchaea group</taxon>
        <taxon>Halobacteria</taxon>
        <taxon>Halobacteriales</taxon>
        <taxon>Natronomonadaceae</taxon>
        <taxon>Natronomonas</taxon>
    </lineage>
</organism>
<evidence type="ECO:0000256" key="6">
    <source>
        <dbReference type="ARBA" id="ARBA00022989"/>
    </source>
</evidence>
<dbReference type="InterPro" id="IPR001851">
    <property type="entry name" value="ABC_transp_permease"/>
</dbReference>
<accession>A0A4V5ZNQ7</accession>
<feature type="transmembrane region" description="Helical" evidence="9">
    <location>
        <begin position="223"/>
        <end position="241"/>
    </location>
</feature>
<dbReference type="CDD" id="cd06582">
    <property type="entry name" value="TM_PBP1_LivH_like"/>
    <property type="match status" value="1"/>
</dbReference>
<dbReference type="Proteomes" id="UP000308037">
    <property type="component" value="Unassembled WGS sequence"/>
</dbReference>
<sequence>MVNVATLFEVVVTGIGLGAVYALVAIGFSLIYKVTGVLNFAQGQLALLGAYLVVVLTTPLLIAVELPAAAAIVVTLIFGLLLGVVLERVIFRHFIGEPVLSVIIVTLALGGIITGGVRFLIGPQYRAYPDALRPDWSLPLPFGVDLSASFTLGVVLSLVVVIALMLFFRYTVIGSILRAGASDQQAAMVLGISIERTILLSWALSIAITSIGGLLFAMSAGGAGFTIEAVGILIFAAVVFGGLDSIPGAFLGSLVVGLIQQLGAYYAEPVIGAGVGQVLPMVFLLVVILVKPYGLFGTERIERL</sequence>
<keyword evidence="3" id="KW-1003">Cell membrane</keyword>
<dbReference type="GO" id="GO:0006865">
    <property type="term" value="P:amino acid transport"/>
    <property type="evidence" value="ECO:0007669"/>
    <property type="project" value="UniProtKB-KW"/>
</dbReference>
<feature type="transmembrane region" description="Helical" evidence="9">
    <location>
        <begin position="248"/>
        <end position="266"/>
    </location>
</feature>
<evidence type="ECO:0000313" key="10">
    <source>
        <dbReference type="EMBL" id="TKR26013.1"/>
    </source>
</evidence>
<gene>
    <name evidence="10" type="ORF">DM868_05835</name>
</gene>
<dbReference type="GO" id="GO:0022857">
    <property type="term" value="F:transmembrane transporter activity"/>
    <property type="evidence" value="ECO:0007669"/>
    <property type="project" value="InterPro"/>
</dbReference>
<evidence type="ECO:0000256" key="1">
    <source>
        <dbReference type="ARBA" id="ARBA00004651"/>
    </source>
</evidence>
<dbReference type="GO" id="GO:0005886">
    <property type="term" value="C:plasma membrane"/>
    <property type="evidence" value="ECO:0007669"/>
    <property type="project" value="UniProtKB-SubCell"/>
</dbReference>
<evidence type="ECO:0000256" key="5">
    <source>
        <dbReference type="ARBA" id="ARBA00022970"/>
    </source>
</evidence>
<dbReference type="Pfam" id="PF02653">
    <property type="entry name" value="BPD_transp_2"/>
    <property type="match status" value="1"/>
</dbReference>
<feature type="transmembrane region" description="Helical" evidence="9">
    <location>
        <begin position="44"/>
        <end position="62"/>
    </location>
</feature>
<evidence type="ECO:0000256" key="7">
    <source>
        <dbReference type="ARBA" id="ARBA00023136"/>
    </source>
</evidence>